<evidence type="ECO:0000313" key="2">
    <source>
        <dbReference type="Proteomes" id="UP000315825"/>
    </source>
</evidence>
<evidence type="ECO:0000313" key="1">
    <source>
        <dbReference type="EMBL" id="RZO27246.1"/>
    </source>
</evidence>
<comment type="caution">
    <text evidence="1">The sequence shown here is derived from an EMBL/GenBank/DDBJ whole genome shotgun (WGS) entry which is preliminary data.</text>
</comment>
<sequence>MGKIIYLIVSFLLSFGICSQEKDVKISEITVEELTEVVRTIVQETLEDCSVTGEMNGRAKINLQVEGEVVARIVCEFNAQQSLENNKPETKPEVSE</sequence>
<reference evidence="1 2" key="1">
    <citation type="submission" date="2019-02" db="EMBL/GenBank/DDBJ databases">
        <title>Prokaryotic population dynamics and viral predation in marine succession experiment using metagenomics: the confinement effect.</title>
        <authorList>
            <person name="Haro-Moreno J.M."/>
            <person name="Rodriguez-Valera F."/>
            <person name="Lopez-Perez M."/>
        </authorList>
    </citation>
    <scope>NUCLEOTIDE SEQUENCE [LARGE SCALE GENOMIC DNA]</scope>
    <source>
        <strain evidence="1">MED-G159</strain>
    </source>
</reference>
<name>A0A520N1E9_9GAMM</name>
<organism evidence="1 2">
    <name type="scientific">SAR86 cluster bacterium</name>
    <dbReference type="NCBI Taxonomy" id="2030880"/>
    <lineage>
        <taxon>Bacteria</taxon>
        <taxon>Pseudomonadati</taxon>
        <taxon>Pseudomonadota</taxon>
        <taxon>Gammaproteobacteria</taxon>
        <taxon>SAR86 cluster</taxon>
    </lineage>
</organism>
<accession>A0A520N1E9</accession>
<dbReference type="Proteomes" id="UP000315825">
    <property type="component" value="Unassembled WGS sequence"/>
</dbReference>
<protein>
    <submittedName>
        <fullName evidence="1">Uncharacterized protein</fullName>
    </submittedName>
</protein>
<dbReference type="EMBL" id="SHBE01000001">
    <property type="protein sequence ID" value="RZO27246.1"/>
    <property type="molecule type" value="Genomic_DNA"/>
</dbReference>
<dbReference type="CDD" id="cd00076">
    <property type="entry name" value="HFD_SF"/>
    <property type="match status" value="1"/>
</dbReference>
<proteinExistence type="predicted"/>
<gene>
    <name evidence="1" type="ORF">EVA92_00435</name>
</gene>
<dbReference type="AlphaFoldDB" id="A0A520N1E9"/>